<feature type="region of interest" description="Disordered" evidence="1">
    <location>
        <begin position="13"/>
        <end position="36"/>
    </location>
</feature>
<comment type="caution">
    <text evidence="3">The sequence shown here is derived from an EMBL/GenBank/DDBJ whole genome shotgun (WGS) entry which is preliminary data.</text>
</comment>
<dbReference type="InterPro" id="IPR016181">
    <property type="entry name" value="Acyl_CoA_acyltransferase"/>
</dbReference>
<reference evidence="3" key="1">
    <citation type="submission" date="2021-03" db="EMBL/GenBank/DDBJ databases">
        <title>Evolutionary innovations through gain and loss of genes in the ectomycorrhizal Boletales.</title>
        <authorList>
            <person name="Wu G."/>
            <person name="Miyauchi S."/>
            <person name="Morin E."/>
            <person name="Yang Z.-L."/>
            <person name="Xu J."/>
            <person name="Martin F.M."/>
        </authorList>
    </citation>
    <scope>NUCLEOTIDE SEQUENCE</scope>
    <source>
        <strain evidence="3">BR01</strain>
    </source>
</reference>
<sequence length="266" mass="29966">MYIYSHIPFYSRHTTNAHPLQPSPPKQRHRPGPMNTELRSDNISLQFGDDLTRFDTFNELWQTFRRTAVEPGQSPHPDFASFSDDCLLCAQIVKNVPVPTEDPIANESLWDPEEPTQEPSSPASTIQPPPGQTIGLIYLHAGPASLPAGEANIGVVTKPNVQRCGYAREAVQLVLRWAFEDLKFHRVQAAILDTPSKDRVLRLFIGSGFVHEGTKRRAVYQPEGEGMAAVWKDVTYFAMLDTEWILKSTWVRSNHIPQPPVVSVWD</sequence>
<dbReference type="GO" id="GO:0008999">
    <property type="term" value="F:protein-N-terminal-alanine acetyltransferase activity"/>
    <property type="evidence" value="ECO:0007669"/>
    <property type="project" value="TreeGrafter"/>
</dbReference>
<dbReference type="PANTHER" id="PTHR43441:SF6">
    <property type="entry name" value="N-ACETYLTRANSFERASE DOMAIN-CONTAINING PROTEIN"/>
    <property type="match status" value="1"/>
</dbReference>
<accession>A0A8I2YYX3</accession>
<gene>
    <name evidence="3" type="ORF">JVT61DRAFT_10242</name>
</gene>
<dbReference type="Gene3D" id="3.40.630.30">
    <property type="match status" value="1"/>
</dbReference>
<proteinExistence type="predicted"/>
<feature type="domain" description="N-acetyltransferase" evidence="2">
    <location>
        <begin position="77"/>
        <end position="241"/>
    </location>
</feature>
<dbReference type="InterPro" id="IPR000182">
    <property type="entry name" value="GNAT_dom"/>
</dbReference>
<feature type="compositionally biased region" description="Polar residues" evidence="1">
    <location>
        <begin position="117"/>
        <end position="126"/>
    </location>
</feature>
<evidence type="ECO:0000313" key="4">
    <source>
        <dbReference type="Proteomes" id="UP000683000"/>
    </source>
</evidence>
<feature type="region of interest" description="Disordered" evidence="1">
    <location>
        <begin position="102"/>
        <end position="129"/>
    </location>
</feature>
<organism evidence="3 4">
    <name type="scientific">Boletus reticuloceps</name>
    <dbReference type="NCBI Taxonomy" id="495285"/>
    <lineage>
        <taxon>Eukaryota</taxon>
        <taxon>Fungi</taxon>
        <taxon>Dikarya</taxon>
        <taxon>Basidiomycota</taxon>
        <taxon>Agaricomycotina</taxon>
        <taxon>Agaricomycetes</taxon>
        <taxon>Agaricomycetidae</taxon>
        <taxon>Boletales</taxon>
        <taxon>Boletineae</taxon>
        <taxon>Boletaceae</taxon>
        <taxon>Boletoideae</taxon>
        <taxon>Boletus</taxon>
    </lineage>
</organism>
<dbReference type="Proteomes" id="UP000683000">
    <property type="component" value="Unassembled WGS sequence"/>
</dbReference>
<dbReference type="Pfam" id="PF13302">
    <property type="entry name" value="Acetyltransf_3"/>
    <property type="match status" value="1"/>
</dbReference>
<dbReference type="OrthoDB" id="64477at2759"/>
<name>A0A8I2YYX3_9AGAM</name>
<dbReference type="PROSITE" id="PS51186">
    <property type="entry name" value="GNAT"/>
    <property type="match status" value="1"/>
</dbReference>
<dbReference type="AlphaFoldDB" id="A0A8I2YYX3"/>
<protein>
    <recommendedName>
        <fullName evidence="2">N-acetyltransferase domain-containing protein</fullName>
    </recommendedName>
</protein>
<dbReference type="CDD" id="cd04301">
    <property type="entry name" value="NAT_SF"/>
    <property type="match status" value="1"/>
</dbReference>
<dbReference type="SUPFAM" id="SSF55729">
    <property type="entry name" value="Acyl-CoA N-acyltransferases (Nat)"/>
    <property type="match status" value="1"/>
</dbReference>
<dbReference type="PANTHER" id="PTHR43441">
    <property type="entry name" value="RIBOSOMAL-PROTEIN-SERINE ACETYLTRANSFERASE"/>
    <property type="match status" value="1"/>
</dbReference>
<evidence type="ECO:0000259" key="2">
    <source>
        <dbReference type="PROSITE" id="PS51186"/>
    </source>
</evidence>
<dbReference type="InterPro" id="IPR051908">
    <property type="entry name" value="Ribosomal_N-acetyltransferase"/>
</dbReference>
<dbReference type="GO" id="GO:1990189">
    <property type="term" value="F:protein N-terminal-serine acetyltransferase activity"/>
    <property type="evidence" value="ECO:0007669"/>
    <property type="project" value="TreeGrafter"/>
</dbReference>
<keyword evidence="4" id="KW-1185">Reference proteome</keyword>
<evidence type="ECO:0000256" key="1">
    <source>
        <dbReference type="SAM" id="MobiDB-lite"/>
    </source>
</evidence>
<evidence type="ECO:0000313" key="3">
    <source>
        <dbReference type="EMBL" id="KAG6379712.1"/>
    </source>
</evidence>
<dbReference type="GO" id="GO:0005737">
    <property type="term" value="C:cytoplasm"/>
    <property type="evidence" value="ECO:0007669"/>
    <property type="project" value="TreeGrafter"/>
</dbReference>
<dbReference type="EMBL" id="JAGFBS010000004">
    <property type="protein sequence ID" value="KAG6379712.1"/>
    <property type="molecule type" value="Genomic_DNA"/>
</dbReference>